<dbReference type="EMBL" id="JBEYXV010000037">
    <property type="protein sequence ID" value="MEU6826968.1"/>
    <property type="molecule type" value="Genomic_DNA"/>
</dbReference>
<comment type="caution">
    <text evidence="1">The sequence shown here is derived from an EMBL/GenBank/DDBJ whole genome shotgun (WGS) entry which is preliminary data.</text>
</comment>
<dbReference type="RefSeq" id="WP_359358802.1">
    <property type="nucleotide sequence ID" value="NZ_JBEYXV010000037.1"/>
</dbReference>
<protein>
    <submittedName>
        <fullName evidence="1">Uncharacterized protein</fullName>
    </submittedName>
</protein>
<dbReference type="Proteomes" id="UP001551176">
    <property type="component" value="Unassembled WGS sequence"/>
</dbReference>
<proteinExistence type="predicted"/>
<sequence length="141" mass="16167">MTKKPTAARQEADLRKLLDVVRQALTIPFDTFDYDRRIFDRATHARTALTAVATETDVDLPWEINYLQRQLAAEEQTAAEREAAHCRRCHTPFDPSDPRFDGHARYKDTTWCQACIDNCHEGSAEHVCLICEPSRYGGEQQ</sequence>
<dbReference type="InterPro" id="IPR013083">
    <property type="entry name" value="Znf_RING/FYVE/PHD"/>
</dbReference>
<name>A0ABV3C133_9ACTN</name>
<gene>
    <name evidence="1" type="ORF">ABZ921_40715</name>
</gene>
<organism evidence="1 2">
    <name type="scientific">Streptomyces atriruber</name>
    <dbReference type="NCBI Taxonomy" id="545121"/>
    <lineage>
        <taxon>Bacteria</taxon>
        <taxon>Bacillati</taxon>
        <taxon>Actinomycetota</taxon>
        <taxon>Actinomycetes</taxon>
        <taxon>Kitasatosporales</taxon>
        <taxon>Streptomycetaceae</taxon>
        <taxon>Streptomyces</taxon>
    </lineage>
</organism>
<evidence type="ECO:0000313" key="2">
    <source>
        <dbReference type="Proteomes" id="UP001551176"/>
    </source>
</evidence>
<dbReference type="Gene3D" id="3.30.40.10">
    <property type="entry name" value="Zinc/RING finger domain, C3HC4 (zinc finger)"/>
    <property type="match status" value="1"/>
</dbReference>
<keyword evidence="2" id="KW-1185">Reference proteome</keyword>
<accession>A0ABV3C133</accession>
<evidence type="ECO:0000313" key="1">
    <source>
        <dbReference type="EMBL" id="MEU6826968.1"/>
    </source>
</evidence>
<reference evidence="1 2" key="1">
    <citation type="submission" date="2024-06" db="EMBL/GenBank/DDBJ databases">
        <title>The Natural Products Discovery Center: Release of the First 8490 Sequenced Strains for Exploring Actinobacteria Biosynthetic Diversity.</title>
        <authorList>
            <person name="Kalkreuter E."/>
            <person name="Kautsar S.A."/>
            <person name="Yang D."/>
            <person name="Bader C.D."/>
            <person name="Teijaro C.N."/>
            <person name="Fluegel L."/>
            <person name="Davis C.M."/>
            <person name="Simpson J.R."/>
            <person name="Lauterbach L."/>
            <person name="Steele A.D."/>
            <person name="Gui C."/>
            <person name="Meng S."/>
            <person name="Li G."/>
            <person name="Viehrig K."/>
            <person name="Ye F."/>
            <person name="Su P."/>
            <person name="Kiefer A.F."/>
            <person name="Nichols A."/>
            <person name="Cepeda A.J."/>
            <person name="Yan W."/>
            <person name="Fan B."/>
            <person name="Jiang Y."/>
            <person name="Adhikari A."/>
            <person name="Zheng C.-J."/>
            <person name="Schuster L."/>
            <person name="Cowan T.M."/>
            <person name="Smanski M.J."/>
            <person name="Chevrette M.G."/>
            <person name="De Carvalho L.P.S."/>
            <person name="Shen B."/>
        </authorList>
    </citation>
    <scope>NUCLEOTIDE SEQUENCE [LARGE SCALE GENOMIC DNA]</scope>
    <source>
        <strain evidence="1 2">NPDC046838</strain>
    </source>
</reference>